<feature type="domain" description="Gamma-glutamylcyclotransferase AIG2-like" evidence="5">
    <location>
        <begin position="8"/>
        <end position="118"/>
    </location>
</feature>
<dbReference type="CDD" id="cd06661">
    <property type="entry name" value="GGCT_like"/>
    <property type="match status" value="1"/>
</dbReference>
<dbReference type="InterPro" id="IPR013024">
    <property type="entry name" value="GGCT-like"/>
</dbReference>
<dbReference type="eggNOG" id="COG2105">
    <property type="taxonomic scope" value="Bacteria"/>
</dbReference>
<evidence type="ECO:0000256" key="3">
    <source>
        <dbReference type="RuleBase" id="RU367036"/>
    </source>
</evidence>
<evidence type="ECO:0000256" key="4">
    <source>
        <dbReference type="SAM" id="MobiDB-lite"/>
    </source>
</evidence>
<dbReference type="RefSeq" id="WP_012827979.1">
    <property type="nucleotide sequence ID" value="NC_013440.1"/>
</dbReference>
<evidence type="ECO:0000259" key="5">
    <source>
        <dbReference type="Pfam" id="PF06094"/>
    </source>
</evidence>
<dbReference type="GO" id="GO:0005829">
    <property type="term" value="C:cytosol"/>
    <property type="evidence" value="ECO:0007669"/>
    <property type="project" value="TreeGrafter"/>
</dbReference>
<comment type="similarity">
    <text evidence="1 3">Belongs to the gamma-glutamylcyclotransferase family.</text>
</comment>
<evidence type="ECO:0000313" key="7">
    <source>
        <dbReference type="Proteomes" id="UP000001880"/>
    </source>
</evidence>
<feature type="active site" description="Proton acceptor" evidence="2">
    <location>
        <position position="77"/>
    </location>
</feature>
<dbReference type="STRING" id="502025.Hoch_2847"/>
<dbReference type="AlphaFoldDB" id="D0LPK8"/>
<reference evidence="6 7" key="1">
    <citation type="journal article" date="2010" name="Stand. Genomic Sci.">
        <title>Complete genome sequence of Haliangium ochraceum type strain (SMP-2).</title>
        <authorList>
            <consortium name="US DOE Joint Genome Institute (JGI-PGF)"/>
            <person name="Ivanova N."/>
            <person name="Daum C."/>
            <person name="Lang E."/>
            <person name="Abt B."/>
            <person name="Kopitz M."/>
            <person name="Saunders E."/>
            <person name="Lapidus A."/>
            <person name="Lucas S."/>
            <person name="Glavina Del Rio T."/>
            <person name="Nolan M."/>
            <person name="Tice H."/>
            <person name="Copeland A."/>
            <person name="Cheng J.F."/>
            <person name="Chen F."/>
            <person name="Bruce D."/>
            <person name="Goodwin L."/>
            <person name="Pitluck S."/>
            <person name="Mavromatis K."/>
            <person name="Pati A."/>
            <person name="Mikhailova N."/>
            <person name="Chen A."/>
            <person name="Palaniappan K."/>
            <person name="Land M."/>
            <person name="Hauser L."/>
            <person name="Chang Y.J."/>
            <person name="Jeffries C.D."/>
            <person name="Detter J.C."/>
            <person name="Brettin T."/>
            <person name="Rohde M."/>
            <person name="Goker M."/>
            <person name="Bristow J."/>
            <person name="Markowitz V."/>
            <person name="Eisen J.A."/>
            <person name="Hugenholtz P."/>
            <person name="Kyrpides N.C."/>
            <person name="Klenk H.P."/>
        </authorList>
    </citation>
    <scope>NUCLEOTIDE SEQUENCE [LARGE SCALE GENOMIC DNA]</scope>
    <source>
        <strain evidence="7">DSM 14365 / CIP 107738 / JCM 11303 / AJ 13395 / SMP-2</strain>
    </source>
</reference>
<evidence type="ECO:0000256" key="1">
    <source>
        <dbReference type="ARBA" id="ARBA00008861"/>
    </source>
</evidence>
<keyword evidence="7" id="KW-1185">Reference proteome</keyword>
<dbReference type="OrthoDB" id="5070127at2"/>
<dbReference type="SUPFAM" id="SSF110857">
    <property type="entry name" value="Gamma-glutamyl cyclotransferase-like"/>
    <property type="match status" value="1"/>
</dbReference>
<dbReference type="Gene3D" id="3.10.490.10">
    <property type="entry name" value="Gamma-glutamyl cyclotransferase-like"/>
    <property type="match status" value="1"/>
</dbReference>
<feature type="region of interest" description="Disordered" evidence="4">
    <location>
        <begin position="109"/>
        <end position="128"/>
    </location>
</feature>
<dbReference type="PANTHER" id="PTHR12510:SF4">
    <property type="entry name" value="GAMMA-GLUTAMYLAMINECYCLOTRANSFERASE"/>
    <property type="match status" value="1"/>
</dbReference>
<sequence>MMETRARVFVYGTLRAGEPNHYLLHHHDLVARARTEAAFELVSLGAFPAMIAGGATAVVGEVYEIDPVTLAALDRLEGHPRFYQRAAIRLEDGDEVLAYLLSPEQARGRTRIPSGDWTDADRHKEDWR</sequence>
<dbReference type="InterPro" id="IPR036568">
    <property type="entry name" value="GGCT-like_sf"/>
</dbReference>
<evidence type="ECO:0000256" key="2">
    <source>
        <dbReference type="PIRSR" id="PIRSR639126-1"/>
    </source>
</evidence>
<dbReference type="HOGENOM" id="CLU_083466_5_2_7"/>
<accession>D0LPK8</accession>
<dbReference type="Proteomes" id="UP000001880">
    <property type="component" value="Chromosome"/>
</dbReference>
<protein>
    <recommendedName>
        <fullName evidence="3">Gamma-glutamylcyclotransferase family protein</fullName>
    </recommendedName>
</protein>
<dbReference type="GO" id="GO:0061929">
    <property type="term" value="F:gamma-glutamylaminecyclotransferase activity"/>
    <property type="evidence" value="ECO:0007669"/>
    <property type="project" value="InterPro"/>
</dbReference>
<dbReference type="InterPro" id="IPR039126">
    <property type="entry name" value="GGACT"/>
</dbReference>
<dbReference type="InterPro" id="IPR009288">
    <property type="entry name" value="AIG2-like_dom"/>
</dbReference>
<dbReference type="EMBL" id="CP001804">
    <property type="protein sequence ID" value="ACY15371.1"/>
    <property type="molecule type" value="Genomic_DNA"/>
</dbReference>
<organism evidence="6 7">
    <name type="scientific">Haliangium ochraceum (strain DSM 14365 / JCM 11303 / SMP-2)</name>
    <dbReference type="NCBI Taxonomy" id="502025"/>
    <lineage>
        <taxon>Bacteria</taxon>
        <taxon>Pseudomonadati</taxon>
        <taxon>Myxococcota</taxon>
        <taxon>Polyangia</taxon>
        <taxon>Haliangiales</taxon>
        <taxon>Kofleriaceae</taxon>
        <taxon>Haliangium</taxon>
    </lineage>
</organism>
<proteinExistence type="inferred from homology"/>
<dbReference type="PANTHER" id="PTHR12510">
    <property type="entry name" value="TROPONIN C-AKIN-1 PROTEIN"/>
    <property type="match status" value="1"/>
</dbReference>
<evidence type="ECO:0000313" key="6">
    <source>
        <dbReference type="EMBL" id="ACY15371.1"/>
    </source>
</evidence>
<dbReference type="KEGG" id="hoh:Hoch_2847"/>
<feature type="compositionally biased region" description="Basic and acidic residues" evidence="4">
    <location>
        <begin position="119"/>
        <end position="128"/>
    </location>
</feature>
<name>D0LPK8_HALO1</name>
<dbReference type="Pfam" id="PF06094">
    <property type="entry name" value="GGACT"/>
    <property type="match status" value="1"/>
</dbReference>
<gene>
    <name evidence="6" type="ordered locus">Hoch_2847</name>
</gene>